<protein>
    <submittedName>
        <fullName evidence="1">Uncharacterized protein</fullName>
    </submittedName>
</protein>
<proteinExistence type="predicted"/>
<name>A0A2P2NYZ5_RHIMU</name>
<sequence>MVLFIAQPQDIFITEGAGSLVYRLRCHFFESYYGMNKSILSFNLCICNFHHSASPFFAQAPKVGSKKWQQNYYFRIFRFLFSP</sequence>
<reference evidence="1" key="1">
    <citation type="submission" date="2018-02" db="EMBL/GenBank/DDBJ databases">
        <title>Rhizophora mucronata_Transcriptome.</title>
        <authorList>
            <person name="Meera S.P."/>
            <person name="Sreeshan A."/>
            <person name="Augustine A."/>
        </authorList>
    </citation>
    <scope>NUCLEOTIDE SEQUENCE</scope>
    <source>
        <tissue evidence="1">Leaf</tissue>
    </source>
</reference>
<dbReference type="EMBL" id="GGEC01067221">
    <property type="protein sequence ID" value="MBX47705.1"/>
    <property type="molecule type" value="Transcribed_RNA"/>
</dbReference>
<accession>A0A2P2NYZ5</accession>
<dbReference type="AlphaFoldDB" id="A0A2P2NYZ5"/>
<organism evidence="1">
    <name type="scientific">Rhizophora mucronata</name>
    <name type="common">Asiatic mangrove</name>
    <dbReference type="NCBI Taxonomy" id="61149"/>
    <lineage>
        <taxon>Eukaryota</taxon>
        <taxon>Viridiplantae</taxon>
        <taxon>Streptophyta</taxon>
        <taxon>Embryophyta</taxon>
        <taxon>Tracheophyta</taxon>
        <taxon>Spermatophyta</taxon>
        <taxon>Magnoliopsida</taxon>
        <taxon>eudicotyledons</taxon>
        <taxon>Gunneridae</taxon>
        <taxon>Pentapetalae</taxon>
        <taxon>rosids</taxon>
        <taxon>fabids</taxon>
        <taxon>Malpighiales</taxon>
        <taxon>Rhizophoraceae</taxon>
        <taxon>Rhizophora</taxon>
    </lineage>
</organism>
<evidence type="ECO:0000313" key="1">
    <source>
        <dbReference type="EMBL" id="MBX47705.1"/>
    </source>
</evidence>